<dbReference type="EMBL" id="PFKO01000017">
    <property type="protein sequence ID" value="PIY33884.1"/>
    <property type="molecule type" value="Genomic_DNA"/>
</dbReference>
<evidence type="ECO:0000313" key="2">
    <source>
        <dbReference type="Proteomes" id="UP000230646"/>
    </source>
</evidence>
<comment type="caution">
    <text evidence="1">The sequence shown here is derived from an EMBL/GenBank/DDBJ whole genome shotgun (WGS) entry which is preliminary data.</text>
</comment>
<reference evidence="1 2" key="1">
    <citation type="submission" date="2017-09" db="EMBL/GenBank/DDBJ databases">
        <title>Depth-based differentiation of microbial function through sediment-hosted aquifers and enrichment of novel symbionts in the deep terrestrial subsurface.</title>
        <authorList>
            <person name="Probst A.J."/>
            <person name="Ladd B."/>
            <person name="Jarett J.K."/>
            <person name="Geller-Mcgrath D.E."/>
            <person name="Sieber C.M."/>
            <person name="Emerson J.B."/>
            <person name="Anantharaman K."/>
            <person name="Thomas B.C."/>
            <person name="Malmstrom R."/>
            <person name="Stieglmeier M."/>
            <person name="Klingl A."/>
            <person name="Woyke T."/>
            <person name="Ryan C.M."/>
            <person name="Banfield J.F."/>
        </authorList>
    </citation>
    <scope>NUCLEOTIDE SEQUENCE [LARGE SCALE GENOMIC DNA]</scope>
    <source>
        <strain evidence="1">CG_4_10_14_3_um_filter_34_13</strain>
    </source>
</reference>
<organism evidence="1 2">
    <name type="scientific">Candidatus Infernicultor aquiphilus</name>
    <dbReference type="NCBI Taxonomy" id="1805029"/>
    <lineage>
        <taxon>Bacteria</taxon>
        <taxon>Pseudomonadati</taxon>
        <taxon>Atribacterota</taxon>
        <taxon>Candidatus Phoenicimicrobiia</taxon>
        <taxon>Candidatus Pheonicimicrobiales</taxon>
        <taxon>Candidatus Phoenicimicrobiaceae</taxon>
        <taxon>Candidatus Infernicultor</taxon>
    </lineage>
</organism>
<dbReference type="RefSeq" id="WP_406606662.1">
    <property type="nucleotide sequence ID" value="NZ_PFKO01000017.1"/>
</dbReference>
<dbReference type="AlphaFoldDB" id="A0A2M7PU73"/>
<dbReference type="Proteomes" id="UP000230646">
    <property type="component" value="Unassembled WGS sequence"/>
</dbReference>
<evidence type="ECO:0000313" key="1">
    <source>
        <dbReference type="EMBL" id="PIY33884.1"/>
    </source>
</evidence>
<gene>
    <name evidence="1" type="ORF">COZ07_00485</name>
</gene>
<accession>A0A2M7PU73</accession>
<sequence>MDIKQLKDYLNSLSESLKNTDKKILNARLKGLISAFPFNEYEYILIFLLDKKIISFKDYENLRNDYVSSNKYLELYGLAPRIFGEIWVHEHIRDLDKRFIKPDKSIDPDYNGQYDLRIEKLRVEVKASRAINTKVRGNLVSKALLYNSPEPFWMNFQQIKLDI</sequence>
<proteinExistence type="predicted"/>
<protein>
    <submittedName>
        <fullName evidence="1">Uncharacterized protein</fullName>
    </submittedName>
</protein>
<name>A0A2M7PU73_9BACT</name>